<keyword evidence="1" id="KW-0808">Transferase</keyword>
<gene>
    <name evidence="5" type="ORF">GCM10009839_34180</name>
</gene>
<keyword evidence="6" id="KW-1185">Reference proteome</keyword>
<evidence type="ECO:0000256" key="2">
    <source>
        <dbReference type="ARBA" id="ARBA00023315"/>
    </source>
</evidence>
<evidence type="ECO:0000313" key="6">
    <source>
        <dbReference type="Proteomes" id="UP001500751"/>
    </source>
</evidence>
<dbReference type="EMBL" id="BAAAQN010000017">
    <property type="protein sequence ID" value="GAA2031417.1"/>
    <property type="molecule type" value="Genomic_DNA"/>
</dbReference>
<feature type="compositionally biased region" description="Basic and acidic residues" evidence="3">
    <location>
        <begin position="1"/>
        <end position="24"/>
    </location>
</feature>
<dbReference type="PANTHER" id="PTHR10434:SF11">
    <property type="entry name" value="1-ACYL-SN-GLYCEROL-3-PHOSPHATE ACYLTRANSFERASE"/>
    <property type="match status" value="1"/>
</dbReference>
<evidence type="ECO:0000259" key="4">
    <source>
        <dbReference type="SMART" id="SM00563"/>
    </source>
</evidence>
<dbReference type="SMART" id="SM00563">
    <property type="entry name" value="PlsC"/>
    <property type="match status" value="1"/>
</dbReference>
<feature type="domain" description="Phospholipid/glycerol acyltransferase" evidence="4">
    <location>
        <begin position="96"/>
        <end position="207"/>
    </location>
</feature>
<protein>
    <submittedName>
        <fullName evidence="5">Lysophospholipid acyltransferase family protein</fullName>
    </submittedName>
</protein>
<feature type="compositionally biased region" description="Low complexity" evidence="3">
    <location>
        <begin position="43"/>
        <end position="63"/>
    </location>
</feature>
<sequence>MKVLRELPHRSGRPGRPDRSDRGRLGPHGLGTGSGSGTGSGTGTAPVPGSASGSAPAPMPSARGARRAHRIGVPLMHSLWHVAQHGTANFPADGPVLLAGNHTSFLDGPLIAGVAPRPVHFLIKKEMFVGPLGPILERGFGQIPIDRSHPDRAAIQSALATLRSGGVLGVFPEGTRTTGEFESVHNGLAYFALATGAPVVPVACLGTATRGRSVGSLPTPRTHLDLVYGTPVSLAELSQGSEGLGRRQRIAAISEELRVRLAAHVQYARQLTGRDNERQTRTHD</sequence>
<dbReference type="PANTHER" id="PTHR10434">
    <property type="entry name" value="1-ACYL-SN-GLYCEROL-3-PHOSPHATE ACYLTRANSFERASE"/>
    <property type="match status" value="1"/>
</dbReference>
<dbReference type="SUPFAM" id="SSF69593">
    <property type="entry name" value="Glycerol-3-phosphate (1)-acyltransferase"/>
    <property type="match status" value="1"/>
</dbReference>
<keyword evidence="2 5" id="KW-0012">Acyltransferase</keyword>
<dbReference type="InterPro" id="IPR002123">
    <property type="entry name" value="Plipid/glycerol_acylTrfase"/>
</dbReference>
<dbReference type="RefSeq" id="WP_344666587.1">
    <property type="nucleotide sequence ID" value="NZ_BAAAQN010000017.1"/>
</dbReference>
<evidence type="ECO:0000256" key="1">
    <source>
        <dbReference type="ARBA" id="ARBA00022679"/>
    </source>
</evidence>
<name>A0ABN2U7I8_9ACTN</name>
<dbReference type="GO" id="GO:0016746">
    <property type="term" value="F:acyltransferase activity"/>
    <property type="evidence" value="ECO:0007669"/>
    <property type="project" value="UniProtKB-KW"/>
</dbReference>
<feature type="compositionally biased region" description="Gly residues" evidence="3">
    <location>
        <begin position="26"/>
        <end position="42"/>
    </location>
</feature>
<reference evidence="5 6" key="1">
    <citation type="journal article" date="2019" name="Int. J. Syst. Evol. Microbiol.">
        <title>The Global Catalogue of Microorganisms (GCM) 10K type strain sequencing project: providing services to taxonomists for standard genome sequencing and annotation.</title>
        <authorList>
            <consortium name="The Broad Institute Genomics Platform"/>
            <consortium name="The Broad Institute Genome Sequencing Center for Infectious Disease"/>
            <person name="Wu L."/>
            <person name="Ma J."/>
        </authorList>
    </citation>
    <scope>NUCLEOTIDE SEQUENCE [LARGE SCALE GENOMIC DNA]</scope>
    <source>
        <strain evidence="5 6">JCM 16014</strain>
    </source>
</reference>
<feature type="region of interest" description="Disordered" evidence="3">
    <location>
        <begin position="1"/>
        <end position="66"/>
    </location>
</feature>
<evidence type="ECO:0000313" key="5">
    <source>
        <dbReference type="EMBL" id="GAA2031417.1"/>
    </source>
</evidence>
<proteinExistence type="predicted"/>
<evidence type="ECO:0000256" key="3">
    <source>
        <dbReference type="SAM" id="MobiDB-lite"/>
    </source>
</evidence>
<accession>A0ABN2U7I8</accession>
<organism evidence="5 6">
    <name type="scientific">Catenulispora yoronensis</name>
    <dbReference type="NCBI Taxonomy" id="450799"/>
    <lineage>
        <taxon>Bacteria</taxon>
        <taxon>Bacillati</taxon>
        <taxon>Actinomycetota</taxon>
        <taxon>Actinomycetes</taxon>
        <taxon>Catenulisporales</taxon>
        <taxon>Catenulisporaceae</taxon>
        <taxon>Catenulispora</taxon>
    </lineage>
</organism>
<dbReference type="Pfam" id="PF01553">
    <property type="entry name" value="Acyltransferase"/>
    <property type="match status" value="1"/>
</dbReference>
<comment type="caution">
    <text evidence="5">The sequence shown here is derived from an EMBL/GenBank/DDBJ whole genome shotgun (WGS) entry which is preliminary data.</text>
</comment>
<dbReference type="CDD" id="cd07989">
    <property type="entry name" value="LPLAT_AGPAT-like"/>
    <property type="match status" value="1"/>
</dbReference>
<dbReference type="Proteomes" id="UP001500751">
    <property type="component" value="Unassembled WGS sequence"/>
</dbReference>